<dbReference type="Pfam" id="PF24626">
    <property type="entry name" value="SH3_Tf2-1"/>
    <property type="match status" value="1"/>
</dbReference>
<keyword evidence="4" id="KW-1185">Reference proteome</keyword>
<proteinExistence type="predicted"/>
<dbReference type="PANTHER" id="PTHR46148">
    <property type="entry name" value="CHROMO DOMAIN-CONTAINING PROTEIN"/>
    <property type="match status" value="1"/>
</dbReference>
<name>A0ABD1L735_9FABA</name>
<gene>
    <name evidence="3" type="ORF">Fmac_028301</name>
</gene>
<evidence type="ECO:0000259" key="1">
    <source>
        <dbReference type="Pfam" id="PF00385"/>
    </source>
</evidence>
<organism evidence="3 4">
    <name type="scientific">Flemingia macrophylla</name>
    <dbReference type="NCBI Taxonomy" id="520843"/>
    <lineage>
        <taxon>Eukaryota</taxon>
        <taxon>Viridiplantae</taxon>
        <taxon>Streptophyta</taxon>
        <taxon>Embryophyta</taxon>
        <taxon>Tracheophyta</taxon>
        <taxon>Spermatophyta</taxon>
        <taxon>Magnoliopsida</taxon>
        <taxon>eudicotyledons</taxon>
        <taxon>Gunneridae</taxon>
        <taxon>Pentapetalae</taxon>
        <taxon>rosids</taxon>
        <taxon>fabids</taxon>
        <taxon>Fabales</taxon>
        <taxon>Fabaceae</taxon>
        <taxon>Papilionoideae</taxon>
        <taxon>50 kb inversion clade</taxon>
        <taxon>NPAAA clade</taxon>
        <taxon>indigoferoid/millettioid clade</taxon>
        <taxon>Phaseoleae</taxon>
        <taxon>Flemingia</taxon>
    </lineage>
</organism>
<dbReference type="EMBL" id="JBGMDY010000010">
    <property type="protein sequence ID" value="KAL2319332.1"/>
    <property type="molecule type" value="Genomic_DNA"/>
</dbReference>
<evidence type="ECO:0000313" key="3">
    <source>
        <dbReference type="EMBL" id="KAL2319332.1"/>
    </source>
</evidence>
<feature type="domain" description="Chromo" evidence="1">
    <location>
        <begin position="148"/>
        <end position="183"/>
    </location>
</feature>
<evidence type="ECO:0000259" key="2">
    <source>
        <dbReference type="Pfam" id="PF24626"/>
    </source>
</evidence>
<dbReference type="InterPro" id="IPR056924">
    <property type="entry name" value="SH3_Tf2-1"/>
</dbReference>
<feature type="domain" description="Tf2-1-like SH3-like" evidence="2">
    <location>
        <begin position="63"/>
        <end position="128"/>
    </location>
</feature>
<dbReference type="AlphaFoldDB" id="A0ABD1L735"/>
<sequence length="197" mass="22880">MYGQAPPAYLPYLPGESKIELVDKSLQKREEQLKMVKFHMKRAQEKMKQLADKRRSDRAFEIGDLVFVKLHPYRQVSVAFRSSAKLAPKYYGPYTIIDKIGSVAYKIQLPAGSLIHDVFHVSQLQKFVGEASTSTHCPRNDEETRIKEPETIIERMTVKRGNKTVTKVLVKWKHLLPEDATWEFFFDLKKKLPNFNP</sequence>
<comment type="caution">
    <text evidence="3">The sequence shown here is derived from an EMBL/GenBank/DDBJ whole genome shotgun (WGS) entry which is preliminary data.</text>
</comment>
<evidence type="ECO:0000313" key="4">
    <source>
        <dbReference type="Proteomes" id="UP001603857"/>
    </source>
</evidence>
<dbReference type="InterPro" id="IPR023780">
    <property type="entry name" value="Chromo_domain"/>
</dbReference>
<dbReference type="SUPFAM" id="SSF54160">
    <property type="entry name" value="Chromo domain-like"/>
    <property type="match status" value="1"/>
</dbReference>
<dbReference type="Pfam" id="PF00385">
    <property type="entry name" value="Chromo"/>
    <property type="match status" value="1"/>
</dbReference>
<dbReference type="Gene3D" id="2.40.50.40">
    <property type="match status" value="1"/>
</dbReference>
<accession>A0ABD1L735</accession>
<dbReference type="InterPro" id="IPR016197">
    <property type="entry name" value="Chromo-like_dom_sf"/>
</dbReference>
<reference evidence="3 4" key="1">
    <citation type="submission" date="2024-08" db="EMBL/GenBank/DDBJ databases">
        <title>Insights into the chromosomal genome structure of Flemingia macrophylla.</title>
        <authorList>
            <person name="Ding Y."/>
            <person name="Zhao Y."/>
            <person name="Bi W."/>
            <person name="Wu M."/>
            <person name="Zhao G."/>
            <person name="Gong Y."/>
            <person name="Li W."/>
            <person name="Zhang P."/>
        </authorList>
    </citation>
    <scope>NUCLEOTIDE SEQUENCE [LARGE SCALE GENOMIC DNA]</scope>
    <source>
        <strain evidence="3">DYQJB</strain>
        <tissue evidence="3">Leaf</tissue>
    </source>
</reference>
<dbReference type="PANTHER" id="PTHR46148:SF52">
    <property type="entry name" value="OS04G0603800 PROTEIN"/>
    <property type="match status" value="1"/>
</dbReference>
<dbReference type="Proteomes" id="UP001603857">
    <property type="component" value="Unassembled WGS sequence"/>
</dbReference>
<protein>
    <recommendedName>
        <fullName evidence="5">Chromo domain-containing protein</fullName>
    </recommendedName>
</protein>
<evidence type="ECO:0008006" key="5">
    <source>
        <dbReference type="Google" id="ProtNLM"/>
    </source>
</evidence>